<dbReference type="InterPro" id="IPR015943">
    <property type="entry name" value="WD40/YVTN_repeat-like_dom_sf"/>
</dbReference>
<proteinExistence type="predicted"/>
<dbReference type="PANTHER" id="PTHR45532">
    <property type="entry name" value="WD REPEAT-CONTAINING PROTEIN 97"/>
    <property type="match status" value="1"/>
</dbReference>
<feature type="repeat" description="WD" evidence="3">
    <location>
        <begin position="322"/>
        <end position="354"/>
    </location>
</feature>
<evidence type="ECO:0000313" key="5">
    <source>
        <dbReference type="EMBL" id="TPX57208.1"/>
    </source>
</evidence>
<accession>A0A507E223</accession>
<comment type="caution">
    <text evidence="5">The sequence shown here is derived from an EMBL/GenBank/DDBJ whole genome shotgun (WGS) entry which is preliminary data.</text>
</comment>
<feature type="region of interest" description="Disordered" evidence="4">
    <location>
        <begin position="1684"/>
        <end position="1709"/>
    </location>
</feature>
<dbReference type="SUPFAM" id="SSF50978">
    <property type="entry name" value="WD40 repeat-like"/>
    <property type="match status" value="1"/>
</dbReference>
<dbReference type="PRINTS" id="PR01217">
    <property type="entry name" value="PRICHEXTENSN"/>
</dbReference>
<feature type="repeat" description="WD" evidence="3">
    <location>
        <begin position="382"/>
        <end position="404"/>
    </location>
</feature>
<dbReference type="InterPro" id="IPR016024">
    <property type="entry name" value="ARM-type_fold"/>
</dbReference>
<dbReference type="EMBL" id="QEAQ01000056">
    <property type="protein sequence ID" value="TPX57208.1"/>
    <property type="molecule type" value="Genomic_DNA"/>
</dbReference>
<dbReference type="SUPFAM" id="SSF48371">
    <property type="entry name" value="ARM repeat"/>
    <property type="match status" value="1"/>
</dbReference>
<feature type="repeat" description="WD" evidence="3">
    <location>
        <begin position="596"/>
        <end position="627"/>
    </location>
</feature>
<keyword evidence="2" id="KW-0677">Repeat</keyword>
<feature type="compositionally biased region" description="Polar residues" evidence="4">
    <location>
        <begin position="1012"/>
        <end position="1027"/>
    </location>
</feature>
<feature type="compositionally biased region" description="Basic and acidic residues" evidence="4">
    <location>
        <begin position="997"/>
        <end position="1011"/>
    </location>
</feature>
<dbReference type="Gene3D" id="2.130.10.10">
    <property type="entry name" value="YVTN repeat-like/Quinoprotein amine dehydrogenase"/>
    <property type="match status" value="2"/>
</dbReference>
<feature type="region of interest" description="Disordered" evidence="4">
    <location>
        <begin position="95"/>
        <end position="122"/>
    </location>
</feature>
<evidence type="ECO:0000256" key="2">
    <source>
        <dbReference type="ARBA" id="ARBA00022737"/>
    </source>
</evidence>
<keyword evidence="6" id="KW-1185">Reference proteome</keyword>
<dbReference type="InterPro" id="IPR001680">
    <property type="entry name" value="WD40_rpt"/>
</dbReference>
<dbReference type="InterPro" id="IPR019775">
    <property type="entry name" value="WD40_repeat_CS"/>
</dbReference>
<name>A0A507E223_9FUNG</name>
<dbReference type="InterPro" id="IPR011989">
    <property type="entry name" value="ARM-like"/>
</dbReference>
<dbReference type="PROSITE" id="PS50294">
    <property type="entry name" value="WD_REPEATS_REGION"/>
    <property type="match status" value="1"/>
</dbReference>
<feature type="compositionally biased region" description="Basic residues" evidence="4">
    <location>
        <begin position="1128"/>
        <end position="1147"/>
    </location>
</feature>
<dbReference type="STRING" id="109895.A0A507E223"/>
<dbReference type="PROSITE" id="PS50082">
    <property type="entry name" value="WD_REPEATS_2"/>
    <property type="match status" value="3"/>
</dbReference>
<feature type="compositionally biased region" description="Low complexity" evidence="4">
    <location>
        <begin position="980"/>
        <end position="995"/>
    </location>
</feature>
<dbReference type="SMART" id="SM00320">
    <property type="entry name" value="WD40"/>
    <property type="match status" value="5"/>
</dbReference>
<gene>
    <name evidence="5" type="ORF">PhCBS80983_g03982</name>
</gene>
<dbReference type="Proteomes" id="UP000318582">
    <property type="component" value="Unassembled WGS sequence"/>
</dbReference>
<evidence type="ECO:0000313" key="6">
    <source>
        <dbReference type="Proteomes" id="UP000318582"/>
    </source>
</evidence>
<feature type="compositionally biased region" description="Pro residues" evidence="4">
    <location>
        <begin position="1227"/>
        <end position="1249"/>
    </location>
</feature>
<feature type="region of interest" description="Disordered" evidence="4">
    <location>
        <begin position="1089"/>
        <end position="1286"/>
    </location>
</feature>
<feature type="region of interest" description="Disordered" evidence="4">
    <location>
        <begin position="967"/>
        <end position="1053"/>
    </location>
</feature>
<protein>
    <submittedName>
        <fullName evidence="5">Uncharacterized protein</fullName>
    </submittedName>
</protein>
<keyword evidence="1 3" id="KW-0853">WD repeat</keyword>
<evidence type="ECO:0000256" key="3">
    <source>
        <dbReference type="PROSITE-ProRule" id="PRU00221"/>
    </source>
</evidence>
<evidence type="ECO:0000256" key="1">
    <source>
        <dbReference type="ARBA" id="ARBA00022574"/>
    </source>
</evidence>
<reference evidence="5 6" key="1">
    <citation type="journal article" date="2019" name="Sci. Rep.">
        <title>Comparative genomics of chytrid fungi reveal insights into the obligate biotrophic and pathogenic lifestyle of Synchytrium endobioticum.</title>
        <authorList>
            <person name="van de Vossenberg B.T.L.H."/>
            <person name="Warris S."/>
            <person name="Nguyen H.D.T."/>
            <person name="van Gent-Pelzer M.P.E."/>
            <person name="Joly D.L."/>
            <person name="van de Geest H.C."/>
            <person name="Bonants P.J.M."/>
            <person name="Smith D.S."/>
            <person name="Levesque C.A."/>
            <person name="van der Lee T.A.J."/>
        </authorList>
    </citation>
    <scope>NUCLEOTIDE SEQUENCE [LARGE SCALE GENOMIC DNA]</scope>
    <source>
        <strain evidence="5 6">CBS 809.83</strain>
    </source>
</reference>
<organism evidence="5 6">
    <name type="scientific">Powellomyces hirtus</name>
    <dbReference type="NCBI Taxonomy" id="109895"/>
    <lineage>
        <taxon>Eukaryota</taxon>
        <taxon>Fungi</taxon>
        <taxon>Fungi incertae sedis</taxon>
        <taxon>Chytridiomycota</taxon>
        <taxon>Chytridiomycota incertae sedis</taxon>
        <taxon>Chytridiomycetes</taxon>
        <taxon>Spizellomycetales</taxon>
        <taxon>Powellomycetaceae</taxon>
        <taxon>Powellomyces</taxon>
    </lineage>
</organism>
<sequence>MDGDAVSLPPTSTTPGGLLRLFIDRTPLFQDDSDYEPPRRKREDYIRAVAALESATHPVRKRHIQRDDDGGTETWTWAKVKRDISHILGVIPRTVDKSKTGEGTSEGDCIEPPRKQGAASAASQIQSLTVPHGLQHIHTIPTAQQVKNVLYVPSGVSPYNYTPTQEMWAVWDEIGVGVWCRGRGKRISAAWIAKGVVGWKAVAGWVVVAGGDMCLRVLDQKFEEICVVGVGKPLLFLDWIPERNELVTGEVGSITFWNIENSFVSQRNTAKPVAIRKIHDLADEEWVSYILYDATGERCYAAVDSSVYVYDWTTGDRLETLQNIHEMSVTCLAYHKRLEYLISGSKDGEIKVWSPQSLPIYSFRHTNSISSLLLPYPTVPVVMSGSLDGSVRMWDLDRGKQTYKVNVGLDVRGLMWVGQDAIGVWGKKEVGVWSLSRVGGCFIGLSANPQTISMLHHPRHPSRIIATLSDGSVRICSPVTGNTLTTCFPVYKDVALLDAVADMEYGAVYGILSSGEVGVWDISGGMNPGVLRHVWEEVVPRDTLTSLTAIDIYNHVPASSDPTTTAPYRRNFYLGVGMESGGIGWVNENGRLEGSVQAHIAPVVFVRFDAKRLWVISGGEDFTIKTWFFSPPTSSSVTHSTSSTKSPLLPTLIHLHTITTPSTHLTPAIAVSPTRGLLGVPGHGSIKGCRYDTDTDGVLEWADRKDEAARMEEGGTGGEVRSVDWCESWGLWAGGVGRVVRVWDEGGLIREIQFNDTVRTVCFGNERGDIFVGISDQISLVRMQDYLPHHLLRIALTRTYIDDPKEDSRPFDSNVDFWEGVLERNLRERGTVGYWHVKRDVDKMKGSLESSGSAFERRRDLDDRETIMRRNRRLFLAREQHLFAYNRSHALLLKEIRTRYTERQRQRDDGERCEGEDFVLWDEDEDDEGGLFVPGLRAGSPSEEVVEKVEFVPPSVVPEYVPKKSKKNMYIKPQSRRTTPSLMKPPSKPSSSMDPTLTKEEVDARRAEVRRNLQSQGVTLPNSTLTQDVAPPHKKPAFKMANLPPPHSGIEPPVVKYIVPASRARGKPVKEEPKLWTAPGLTVGALMDDLEDEENAVAAAPDDAGGNEDEVPPPPSPPMFAEIEVAKPRVRRPARHKKAAKKRKVKQPKPVVPPLLLPPPVEIPAPPPKPDPPKPQKPQPLPVPIPELKPVVVSDRKVIPSAPAPRIKETPLYQPRKPAVVTNIPADPTPRPPPPAPPKPTPSPPPPKPPPKEHPRPPPKQPDPPPVKTEAVLEPEEEEEKEKPVAGDMGLDFLTSRVDEQEAAAFAWNLIRLRGKNTLQAIVSALITLLSTGFWLEKVEASKALLFLYRTFQADFLDPMAVLIRPQLEHLHDEHWQVRAQLCVNLAQYGIRESELVIGFMALLADEVEFVRAAALRALASCGVHSRRHLEEAMRSCGVLPRLEREVYRDVLSTMLASTHDRIHASRQDAADLVQTWLGSLSGTPRSTTSKSGIPHFKRRNSYFEHLAGAFFPPDNKNATSRTHTHDSRNSRDAVQYMDWDDGVPKGWDTLDHHHHTHGQDRRDHYPDIGMVARVFGPSARAAEPSTANPTPHYTTHLQNHHPATHPLRLSTRAMRPMTAGAMYARGGRPALEKTIDQPVLKQNAGKTVRPLTAPSAKTQQQTTTKVKEAMEALMRNVNAGQGKRGWANTLRPNLPPVDTGLHDRPFRT</sequence>
<evidence type="ECO:0000256" key="4">
    <source>
        <dbReference type="SAM" id="MobiDB-lite"/>
    </source>
</evidence>
<dbReference type="Pfam" id="PF00400">
    <property type="entry name" value="WD40"/>
    <property type="match status" value="2"/>
</dbReference>
<dbReference type="Gene3D" id="1.25.10.10">
    <property type="entry name" value="Leucine-rich Repeat Variant"/>
    <property type="match status" value="1"/>
</dbReference>
<dbReference type="PANTHER" id="PTHR45532:SF1">
    <property type="entry name" value="WD REPEAT-CONTAINING PROTEIN 97"/>
    <property type="match status" value="1"/>
</dbReference>
<feature type="compositionally biased region" description="Pro residues" evidence="4">
    <location>
        <begin position="1258"/>
        <end position="1267"/>
    </location>
</feature>
<dbReference type="InterPro" id="IPR036322">
    <property type="entry name" value="WD40_repeat_dom_sf"/>
</dbReference>
<feature type="compositionally biased region" description="Pro residues" evidence="4">
    <location>
        <begin position="1150"/>
        <end position="1187"/>
    </location>
</feature>
<dbReference type="PROSITE" id="PS00678">
    <property type="entry name" value="WD_REPEATS_1"/>
    <property type="match status" value="1"/>
</dbReference>